<dbReference type="GO" id="GO:0097237">
    <property type="term" value="P:cellular response to toxic substance"/>
    <property type="evidence" value="ECO:0007669"/>
    <property type="project" value="UniProtKB-ARBA"/>
</dbReference>
<evidence type="ECO:0000256" key="4">
    <source>
        <dbReference type="SAM" id="SignalP"/>
    </source>
</evidence>
<name>A0A0G2DRS6_9PEZI</name>
<dbReference type="AlphaFoldDB" id="A0A0G2DRS6"/>
<dbReference type="InterPro" id="IPR036188">
    <property type="entry name" value="FAD/NAD-bd_sf"/>
</dbReference>
<proteinExistence type="inferred from homology"/>
<evidence type="ECO:0000256" key="3">
    <source>
        <dbReference type="ARBA" id="ARBA00023002"/>
    </source>
</evidence>
<dbReference type="GO" id="GO:0016491">
    <property type="term" value="F:oxidoreductase activity"/>
    <property type="evidence" value="ECO:0007669"/>
    <property type="project" value="UniProtKB-KW"/>
</dbReference>
<comment type="caution">
    <text evidence="5">The sequence shown here is derived from an EMBL/GenBank/DDBJ whole genome shotgun (WGS) entry which is preliminary data.</text>
</comment>
<dbReference type="Proteomes" id="UP000034182">
    <property type="component" value="Unassembled WGS sequence"/>
</dbReference>
<dbReference type="PANTHER" id="PTHR48105">
    <property type="entry name" value="THIOREDOXIN REDUCTASE 1-RELATED-RELATED"/>
    <property type="match status" value="1"/>
</dbReference>
<keyword evidence="3" id="KW-0560">Oxidoreductase</keyword>
<protein>
    <submittedName>
        <fullName evidence="5">Putative sulphydryl oxidase</fullName>
    </submittedName>
</protein>
<comment type="similarity">
    <text evidence="1">Belongs to the class-II pyridine nucleotide-disulfide oxidoreductase family.</text>
</comment>
<keyword evidence="4" id="KW-0732">Signal</keyword>
<evidence type="ECO:0000313" key="5">
    <source>
        <dbReference type="EMBL" id="KKY13379.1"/>
    </source>
</evidence>
<evidence type="ECO:0000256" key="1">
    <source>
        <dbReference type="ARBA" id="ARBA00009333"/>
    </source>
</evidence>
<evidence type="ECO:0000313" key="6">
    <source>
        <dbReference type="Proteomes" id="UP000034182"/>
    </source>
</evidence>
<dbReference type="SUPFAM" id="SSF51905">
    <property type="entry name" value="FAD/NAD(P)-binding domain"/>
    <property type="match status" value="1"/>
</dbReference>
<feature type="chain" id="PRO_5002543156" evidence="4">
    <location>
        <begin position="20"/>
        <end position="155"/>
    </location>
</feature>
<feature type="signal peptide" evidence="4">
    <location>
        <begin position="1"/>
        <end position="19"/>
    </location>
</feature>
<dbReference type="InterPro" id="IPR050097">
    <property type="entry name" value="Ferredoxin-NADP_redctase_2"/>
</dbReference>
<reference evidence="5 6" key="2">
    <citation type="submission" date="2015-05" db="EMBL/GenBank/DDBJ databases">
        <title>Distinctive expansion of gene families associated with plant cell wall degradation and secondary metabolism in the genomes of grapevine trunk pathogens.</title>
        <authorList>
            <person name="Lawrence D.P."/>
            <person name="Travadon R."/>
            <person name="Rolshausen P.E."/>
            <person name="Baumgartner K."/>
        </authorList>
    </citation>
    <scope>NUCLEOTIDE SEQUENCE [LARGE SCALE GENOMIC DNA]</scope>
    <source>
        <strain evidence="5">DS831</strain>
    </source>
</reference>
<keyword evidence="2" id="KW-0285">Flavoprotein</keyword>
<accession>A0A0G2DRS6</accession>
<sequence length="155" mass="16741">MGCLALLLQLAATLALSWGAAIPQQPQQQIREYDAIIVGGGPSGLSALSGLARVRRNVLLIDSGEYRNAQTRHIHDLLGFDGVTPAYYRHAARQQLRHYSTVSWTNGTVTSITPTGNSSYTSFRVSSANNCTQSTTTTTFNISDAMIFGTTLSEM</sequence>
<evidence type="ECO:0000256" key="2">
    <source>
        <dbReference type="ARBA" id="ARBA00022630"/>
    </source>
</evidence>
<reference evidence="5 6" key="1">
    <citation type="submission" date="2015-03" db="EMBL/GenBank/DDBJ databases">
        <authorList>
            <person name="Morales-Cruz A."/>
            <person name="Amrine K.C."/>
            <person name="Cantu D."/>
        </authorList>
    </citation>
    <scope>NUCLEOTIDE SEQUENCE [LARGE SCALE GENOMIC DNA]</scope>
    <source>
        <strain evidence="5">DS831</strain>
    </source>
</reference>
<organism evidence="5 6">
    <name type="scientific">Diplodia seriata</name>
    <dbReference type="NCBI Taxonomy" id="420778"/>
    <lineage>
        <taxon>Eukaryota</taxon>
        <taxon>Fungi</taxon>
        <taxon>Dikarya</taxon>
        <taxon>Ascomycota</taxon>
        <taxon>Pezizomycotina</taxon>
        <taxon>Dothideomycetes</taxon>
        <taxon>Dothideomycetes incertae sedis</taxon>
        <taxon>Botryosphaeriales</taxon>
        <taxon>Botryosphaeriaceae</taxon>
        <taxon>Diplodia</taxon>
    </lineage>
</organism>
<dbReference type="Gene3D" id="3.50.50.60">
    <property type="entry name" value="FAD/NAD(P)-binding domain"/>
    <property type="match status" value="1"/>
</dbReference>
<gene>
    <name evidence="5" type="ORF">UCDDS831_g09038</name>
</gene>
<dbReference type="EMBL" id="LAQI01000321">
    <property type="protein sequence ID" value="KKY13379.1"/>
    <property type="molecule type" value="Genomic_DNA"/>
</dbReference>